<name>A0ABV8QAB0_9MICO</name>
<dbReference type="InterPro" id="IPR003439">
    <property type="entry name" value="ABC_transporter-like_ATP-bd"/>
</dbReference>
<dbReference type="PROSITE" id="PS00211">
    <property type="entry name" value="ABC_TRANSPORTER_1"/>
    <property type="match status" value="1"/>
</dbReference>
<dbReference type="Pfam" id="PF00005">
    <property type="entry name" value="ABC_tran"/>
    <property type="match status" value="1"/>
</dbReference>
<evidence type="ECO:0000256" key="3">
    <source>
        <dbReference type="ARBA" id="ARBA00022741"/>
    </source>
</evidence>
<dbReference type="RefSeq" id="WP_390232405.1">
    <property type="nucleotide sequence ID" value="NZ_JBHSCN010000023.1"/>
</dbReference>
<keyword evidence="2" id="KW-0813">Transport</keyword>
<reference evidence="7" key="1">
    <citation type="journal article" date="2019" name="Int. J. Syst. Evol. Microbiol.">
        <title>The Global Catalogue of Microorganisms (GCM) 10K type strain sequencing project: providing services to taxonomists for standard genome sequencing and annotation.</title>
        <authorList>
            <consortium name="The Broad Institute Genomics Platform"/>
            <consortium name="The Broad Institute Genome Sequencing Center for Infectious Disease"/>
            <person name="Wu L."/>
            <person name="Ma J."/>
        </authorList>
    </citation>
    <scope>NUCLEOTIDE SEQUENCE [LARGE SCALE GENOMIC DNA]</scope>
    <source>
        <strain evidence="7">CGMCC 1.10363</strain>
    </source>
</reference>
<dbReference type="PROSITE" id="PS50893">
    <property type="entry name" value="ABC_TRANSPORTER_2"/>
    <property type="match status" value="1"/>
</dbReference>
<sequence length="256" mass="27258">MSLLEVDGLSRDYRGRGPGSPVTHALRGVSFELGAGETLAVIGESGSGKTTLMRLLLALDGATAGTVRFAGREVVPGPARTLGWLRRETGIVLQDPYSSLDPRMSVGASVSEPLRALGVSVDHRARVRDVLARVGLDAELAGRYPHELSGGQRQRVALSRAIVHGPKLLIGDEPLSALDVTVRAQVLELLRELHRDLGLAVVLVSHDIGLVQHFAERVLVMHDGEVVEAGASAQVLAAPQHPYTRRLLAAVPRLSS</sequence>
<protein>
    <submittedName>
        <fullName evidence="6">ABC transporter ATP-binding protein</fullName>
    </submittedName>
</protein>
<evidence type="ECO:0000256" key="2">
    <source>
        <dbReference type="ARBA" id="ARBA00022448"/>
    </source>
</evidence>
<dbReference type="PANTHER" id="PTHR43776:SF7">
    <property type="entry name" value="D,D-DIPEPTIDE TRANSPORT ATP-BINDING PROTEIN DDPF-RELATED"/>
    <property type="match status" value="1"/>
</dbReference>
<dbReference type="EMBL" id="JBHSCN010000023">
    <property type="protein sequence ID" value="MFC4245306.1"/>
    <property type="molecule type" value="Genomic_DNA"/>
</dbReference>
<dbReference type="SMART" id="SM00382">
    <property type="entry name" value="AAA"/>
    <property type="match status" value="1"/>
</dbReference>
<gene>
    <name evidence="6" type="ORF">ACFOYW_18195</name>
</gene>
<dbReference type="GO" id="GO:0005524">
    <property type="term" value="F:ATP binding"/>
    <property type="evidence" value="ECO:0007669"/>
    <property type="project" value="UniProtKB-KW"/>
</dbReference>
<evidence type="ECO:0000313" key="6">
    <source>
        <dbReference type="EMBL" id="MFC4245306.1"/>
    </source>
</evidence>
<evidence type="ECO:0000313" key="7">
    <source>
        <dbReference type="Proteomes" id="UP001595900"/>
    </source>
</evidence>
<dbReference type="SUPFAM" id="SSF52540">
    <property type="entry name" value="P-loop containing nucleoside triphosphate hydrolases"/>
    <property type="match status" value="1"/>
</dbReference>
<dbReference type="CDD" id="cd03257">
    <property type="entry name" value="ABC_NikE_OppD_transporters"/>
    <property type="match status" value="1"/>
</dbReference>
<dbReference type="Gene3D" id="3.40.50.300">
    <property type="entry name" value="P-loop containing nucleotide triphosphate hydrolases"/>
    <property type="match status" value="1"/>
</dbReference>
<organism evidence="6 7">
    <name type="scientific">Gryllotalpicola reticulitermitis</name>
    <dbReference type="NCBI Taxonomy" id="1184153"/>
    <lineage>
        <taxon>Bacteria</taxon>
        <taxon>Bacillati</taxon>
        <taxon>Actinomycetota</taxon>
        <taxon>Actinomycetes</taxon>
        <taxon>Micrococcales</taxon>
        <taxon>Microbacteriaceae</taxon>
        <taxon>Gryllotalpicola</taxon>
    </lineage>
</organism>
<evidence type="ECO:0000256" key="4">
    <source>
        <dbReference type="ARBA" id="ARBA00022840"/>
    </source>
</evidence>
<keyword evidence="7" id="KW-1185">Reference proteome</keyword>
<dbReference type="InterPro" id="IPR003593">
    <property type="entry name" value="AAA+_ATPase"/>
</dbReference>
<keyword evidence="4 6" id="KW-0067">ATP-binding</keyword>
<proteinExistence type="inferred from homology"/>
<comment type="caution">
    <text evidence="6">The sequence shown here is derived from an EMBL/GenBank/DDBJ whole genome shotgun (WGS) entry which is preliminary data.</text>
</comment>
<dbReference type="InterPro" id="IPR017871">
    <property type="entry name" value="ABC_transporter-like_CS"/>
</dbReference>
<dbReference type="InterPro" id="IPR027417">
    <property type="entry name" value="P-loop_NTPase"/>
</dbReference>
<evidence type="ECO:0000259" key="5">
    <source>
        <dbReference type="PROSITE" id="PS50893"/>
    </source>
</evidence>
<accession>A0ABV8QAB0</accession>
<keyword evidence="3" id="KW-0547">Nucleotide-binding</keyword>
<dbReference type="Proteomes" id="UP001595900">
    <property type="component" value="Unassembled WGS sequence"/>
</dbReference>
<dbReference type="InterPro" id="IPR050319">
    <property type="entry name" value="ABC_transp_ATP-bind"/>
</dbReference>
<feature type="domain" description="ABC transporter" evidence="5">
    <location>
        <begin position="4"/>
        <end position="248"/>
    </location>
</feature>
<comment type="similarity">
    <text evidence="1">Belongs to the ABC transporter superfamily.</text>
</comment>
<evidence type="ECO:0000256" key="1">
    <source>
        <dbReference type="ARBA" id="ARBA00005417"/>
    </source>
</evidence>
<dbReference type="PANTHER" id="PTHR43776">
    <property type="entry name" value="TRANSPORT ATP-BINDING PROTEIN"/>
    <property type="match status" value="1"/>
</dbReference>